<comment type="caution">
    <text evidence="4">The sequence shown here is derived from an EMBL/GenBank/DDBJ whole genome shotgun (WGS) entry which is preliminary data.</text>
</comment>
<feature type="domain" description="Essential protein Yae1 N-terminal" evidence="3">
    <location>
        <begin position="34"/>
        <end position="72"/>
    </location>
</feature>
<organism evidence="4 5">
    <name type="scientific">Dioszegia hungarica</name>
    <dbReference type="NCBI Taxonomy" id="4972"/>
    <lineage>
        <taxon>Eukaryota</taxon>
        <taxon>Fungi</taxon>
        <taxon>Dikarya</taxon>
        <taxon>Basidiomycota</taxon>
        <taxon>Agaricomycotina</taxon>
        <taxon>Tremellomycetes</taxon>
        <taxon>Tremellales</taxon>
        <taxon>Bulleribasidiaceae</taxon>
        <taxon>Dioszegia</taxon>
    </lineage>
</organism>
<gene>
    <name evidence="4" type="ORF">MKK02DRAFT_45421</name>
</gene>
<feature type="compositionally biased region" description="Low complexity" evidence="2">
    <location>
        <begin position="113"/>
        <end position="149"/>
    </location>
</feature>
<evidence type="ECO:0000256" key="2">
    <source>
        <dbReference type="SAM" id="MobiDB-lite"/>
    </source>
</evidence>
<dbReference type="Pfam" id="PF09811">
    <property type="entry name" value="Yae1_N"/>
    <property type="match status" value="1"/>
</dbReference>
<dbReference type="AlphaFoldDB" id="A0AA38HD31"/>
<evidence type="ECO:0000259" key="3">
    <source>
        <dbReference type="Pfam" id="PF09811"/>
    </source>
</evidence>
<reference evidence="4" key="1">
    <citation type="journal article" date="2022" name="G3 (Bethesda)">
        <title>High quality genome of the basidiomycete yeast Dioszegia hungarica PDD-24b-2 isolated from cloud water.</title>
        <authorList>
            <person name="Jarrige D."/>
            <person name="Haridas S."/>
            <person name="Bleykasten-Grosshans C."/>
            <person name="Joly M."/>
            <person name="Nadalig T."/>
            <person name="Sancelme M."/>
            <person name="Vuilleumier S."/>
            <person name="Grigoriev I.V."/>
            <person name="Amato P."/>
            <person name="Bringel F."/>
        </authorList>
    </citation>
    <scope>NUCLEOTIDE SEQUENCE</scope>
    <source>
        <strain evidence="4">PDD-24b-2</strain>
    </source>
</reference>
<dbReference type="GeneID" id="77732613"/>
<evidence type="ECO:0000256" key="1">
    <source>
        <dbReference type="ARBA" id="ARBA00038090"/>
    </source>
</evidence>
<evidence type="ECO:0000313" key="5">
    <source>
        <dbReference type="Proteomes" id="UP001164286"/>
    </source>
</evidence>
<evidence type="ECO:0000313" key="4">
    <source>
        <dbReference type="EMBL" id="KAI9636716.1"/>
    </source>
</evidence>
<keyword evidence="5" id="KW-1185">Reference proteome</keyword>
<dbReference type="EMBL" id="JAKWFO010000005">
    <property type="protein sequence ID" value="KAI9636716.1"/>
    <property type="molecule type" value="Genomic_DNA"/>
</dbReference>
<accession>A0AA38HD31</accession>
<feature type="region of interest" description="Disordered" evidence="2">
    <location>
        <begin position="113"/>
        <end position="155"/>
    </location>
</feature>
<dbReference type="InterPro" id="IPR052436">
    <property type="entry name" value="LTO1_adapter"/>
</dbReference>
<dbReference type="Proteomes" id="UP001164286">
    <property type="component" value="Unassembled WGS sequence"/>
</dbReference>
<name>A0AA38HD31_9TREE</name>
<comment type="similarity">
    <text evidence="1">Belongs to the LTO1 family.</text>
</comment>
<dbReference type="RefSeq" id="XP_052946493.1">
    <property type="nucleotide sequence ID" value="XM_053093408.1"/>
</dbReference>
<sequence>MDIDASYSFGRRGEEMEDVWDETLNLETKFYQEGYADGHAHGQLHGLYEGRELGQEKAWEVWEEVGYMEGFALFWVDMLAAGEDAGKGRSKDARAISHARQLLALIETFPTTNPTTAPATSATATSASAAPATPSSSSDQAPSSESAPALPDQGDTEPDLILLLSSIRARYKLLCSSLGVRPRLLAAAGKDGSSGAGVENDGDVQVVVQTEGVVQEIEGPMKGVDTRMLRY</sequence>
<dbReference type="PANTHER" id="PTHR28532">
    <property type="entry name" value="GEO13458P1"/>
    <property type="match status" value="1"/>
</dbReference>
<protein>
    <recommendedName>
        <fullName evidence="3">Essential protein Yae1 N-terminal domain-containing protein</fullName>
    </recommendedName>
</protein>
<dbReference type="InterPro" id="IPR019191">
    <property type="entry name" value="Essential_protein_Yae1_N"/>
</dbReference>
<dbReference type="PANTHER" id="PTHR28532:SF1">
    <property type="entry name" value="ORAL CANCER OVEREXPRESSED 1"/>
    <property type="match status" value="1"/>
</dbReference>
<proteinExistence type="inferred from homology"/>